<feature type="region of interest" description="Disordered" evidence="1">
    <location>
        <begin position="1"/>
        <end position="62"/>
    </location>
</feature>
<evidence type="ECO:0000256" key="1">
    <source>
        <dbReference type="SAM" id="MobiDB-lite"/>
    </source>
</evidence>
<organism evidence="2 3">
    <name type="scientific">Yinghuangia aomiensis</name>
    <dbReference type="NCBI Taxonomy" id="676205"/>
    <lineage>
        <taxon>Bacteria</taxon>
        <taxon>Bacillati</taxon>
        <taxon>Actinomycetota</taxon>
        <taxon>Actinomycetes</taxon>
        <taxon>Kitasatosporales</taxon>
        <taxon>Streptomycetaceae</taxon>
        <taxon>Yinghuangia</taxon>
    </lineage>
</organism>
<reference evidence="3" key="1">
    <citation type="journal article" date="2019" name="Int. J. Syst. Evol. Microbiol.">
        <title>The Global Catalogue of Microorganisms (GCM) 10K type strain sequencing project: providing services to taxonomists for standard genome sequencing and annotation.</title>
        <authorList>
            <consortium name="The Broad Institute Genomics Platform"/>
            <consortium name="The Broad Institute Genome Sequencing Center for Infectious Disease"/>
            <person name="Wu L."/>
            <person name="Ma J."/>
        </authorList>
    </citation>
    <scope>NUCLEOTIDE SEQUENCE [LARGE SCALE GENOMIC DNA]</scope>
    <source>
        <strain evidence="3">JCM 17986</strain>
    </source>
</reference>
<name>A0ABP9HN57_9ACTN</name>
<proteinExistence type="predicted"/>
<evidence type="ECO:0000313" key="2">
    <source>
        <dbReference type="EMBL" id="GAA4974345.1"/>
    </source>
</evidence>
<evidence type="ECO:0000313" key="3">
    <source>
        <dbReference type="Proteomes" id="UP001500466"/>
    </source>
</evidence>
<sequence>MSWRRCARPGPHPRGVCRAGGVGPAFDDRNRDASPGASTSPARRTDRSGRSSTGLYEPAGAARASVLRTRPLLDVGAAVGGYAPGPGGPEAMRTEAIKESAVVRTRVR</sequence>
<protein>
    <submittedName>
        <fullName evidence="2">Uncharacterized protein</fullName>
    </submittedName>
</protein>
<gene>
    <name evidence="2" type="ORF">GCM10023205_46220</name>
</gene>
<comment type="caution">
    <text evidence="2">The sequence shown here is derived from an EMBL/GenBank/DDBJ whole genome shotgun (WGS) entry which is preliminary data.</text>
</comment>
<dbReference type="Proteomes" id="UP001500466">
    <property type="component" value="Unassembled WGS sequence"/>
</dbReference>
<accession>A0ABP9HN57</accession>
<keyword evidence="3" id="KW-1185">Reference proteome</keyword>
<dbReference type="EMBL" id="BAABHS010000016">
    <property type="protein sequence ID" value="GAA4974345.1"/>
    <property type="molecule type" value="Genomic_DNA"/>
</dbReference>